<keyword evidence="2" id="KW-0460">Magnesium</keyword>
<dbReference type="InterPro" id="IPR001441">
    <property type="entry name" value="UPP_synth-like"/>
</dbReference>
<organism evidence="3 4">
    <name type="scientific">Candidatus Collierbacteria bacterium RIFOXYB1_FULL_49_13</name>
    <dbReference type="NCBI Taxonomy" id="1817728"/>
    <lineage>
        <taxon>Bacteria</taxon>
        <taxon>Candidatus Collieribacteriota</taxon>
    </lineage>
</organism>
<gene>
    <name evidence="3" type="ORF">A2368_03020</name>
</gene>
<protein>
    <recommendedName>
        <fullName evidence="2">Isoprenyl transferase</fullName>
        <ecNumber evidence="2">2.5.1.-</ecNumber>
    </recommendedName>
</protein>
<feature type="binding site" evidence="2">
    <location>
        <begin position="190"/>
        <end position="192"/>
    </location>
    <ligand>
        <name>substrate</name>
    </ligand>
</feature>
<feature type="active site" description="Proton acceptor" evidence="2">
    <location>
        <position position="70"/>
    </location>
</feature>
<dbReference type="PANTHER" id="PTHR10291">
    <property type="entry name" value="DEHYDRODOLICHYL DIPHOSPHATE SYNTHASE FAMILY MEMBER"/>
    <property type="match status" value="1"/>
</dbReference>
<keyword evidence="2" id="KW-0479">Metal-binding</keyword>
<evidence type="ECO:0000313" key="3">
    <source>
        <dbReference type="EMBL" id="OGD80148.1"/>
    </source>
</evidence>
<comment type="similarity">
    <text evidence="2">Belongs to the UPP synthase family.</text>
</comment>
<feature type="binding site" evidence="2">
    <location>
        <position position="184"/>
    </location>
    <ligand>
        <name>substrate</name>
    </ligand>
</feature>
<feature type="active site" evidence="2">
    <location>
        <position position="22"/>
    </location>
</feature>
<dbReference type="GO" id="GO:0000287">
    <property type="term" value="F:magnesium ion binding"/>
    <property type="evidence" value="ECO:0007669"/>
    <property type="project" value="UniProtKB-UniRule"/>
</dbReference>
<feature type="binding site" evidence="2">
    <location>
        <begin position="23"/>
        <end position="26"/>
    </location>
    <ligand>
        <name>substrate</name>
    </ligand>
</feature>
<feature type="binding site" evidence="2">
    <location>
        <position position="203"/>
    </location>
    <ligand>
        <name>Mg(2+)</name>
        <dbReference type="ChEBI" id="CHEBI:18420"/>
    </ligand>
</feature>
<dbReference type="SUPFAM" id="SSF64005">
    <property type="entry name" value="Undecaprenyl diphosphate synthase"/>
    <property type="match status" value="1"/>
</dbReference>
<evidence type="ECO:0000256" key="1">
    <source>
        <dbReference type="ARBA" id="ARBA00022679"/>
    </source>
</evidence>
<dbReference type="HAMAP" id="MF_01139">
    <property type="entry name" value="ISPT"/>
    <property type="match status" value="1"/>
</dbReference>
<dbReference type="Pfam" id="PF01255">
    <property type="entry name" value="Prenyltransf"/>
    <property type="match status" value="1"/>
</dbReference>
<dbReference type="GO" id="GO:0045547">
    <property type="term" value="F:ditrans,polycis-polyprenyl diphosphate synthase [(2E,6E)-farnesyl diphosphate specific] activity"/>
    <property type="evidence" value="ECO:0007669"/>
    <property type="project" value="TreeGrafter"/>
</dbReference>
<feature type="binding site" evidence="2">
    <location>
        <position position="71"/>
    </location>
    <ligand>
        <name>substrate</name>
    </ligand>
</feature>
<comment type="cofactor">
    <cofactor evidence="2">
        <name>Mg(2+)</name>
        <dbReference type="ChEBI" id="CHEBI:18420"/>
    </cofactor>
    <text evidence="2">Binds 2 magnesium ions per subunit.</text>
</comment>
<comment type="caution">
    <text evidence="2">Lacks conserved residue(s) required for the propagation of feature annotation.</text>
</comment>
<feature type="binding site" evidence="2">
    <location>
        <position position="27"/>
    </location>
    <ligand>
        <name>substrate</name>
    </ligand>
</feature>
<accession>A0A1F5FKK3</accession>
<dbReference type="AlphaFoldDB" id="A0A1F5FKK3"/>
<reference evidence="3 4" key="1">
    <citation type="journal article" date="2016" name="Nat. Commun.">
        <title>Thousands of microbial genomes shed light on interconnected biogeochemical processes in an aquifer system.</title>
        <authorList>
            <person name="Anantharaman K."/>
            <person name="Brown C.T."/>
            <person name="Hug L.A."/>
            <person name="Sharon I."/>
            <person name="Castelle C.J."/>
            <person name="Probst A.J."/>
            <person name="Thomas B.C."/>
            <person name="Singh A."/>
            <person name="Wilkins M.J."/>
            <person name="Karaoz U."/>
            <person name="Brodie E.L."/>
            <person name="Williams K.H."/>
            <person name="Hubbard S.S."/>
            <person name="Banfield J.F."/>
        </authorList>
    </citation>
    <scope>NUCLEOTIDE SEQUENCE [LARGE SCALE GENOMIC DNA]</scope>
</reference>
<dbReference type="EMBL" id="MFAM01000002">
    <property type="protein sequence ID" value="OGD80148.1"/>
    <property type="molecule type" value="Genomic_DNA"/>
</dbReference>
<comment type="subunit">
    <text evidence="2">Homodimer.</text>
</comment>
<dbReference type="NCBIfam" id="TIGR00055">
    <property type="entry name" value="uppS"/>
    <property type="match status" value="1"/>
</dbReference>
<dbReference type="GO" id="GO:0016094">
    <property type="term" value="P:polyprenol biosynthetic process"/>
    <property type="evidence" value="ECO:0007669"/>
    <property type="project" value="TreeGrafter"/>
</dbReference>
<dbReference type="PANTHER" id="PTHR10291:SF0">
    <property type="entry name" value="DEHYDRODOLICHYL DIPHOSPHATE SYNTHASE 2"/>
    <property type="match status" value="1"/>
</dbReference>
<evidence type="ECO:0000256" key="2">
    <source>
        <dbReference type="HAMAP-Rule" id="MF_01139"/>
    </source>
</evidence>
<evidence type="ECO:0000313" key="4">
    <source>
        <dbReference type="Proteomes" id="UP000176682"/>
    </source>
</evidence>
<sequence>MNQLPTLPANIILPHHVVIIPDGNRRWARAKNKPTLLGHKRGFDVAHDVILAGHQLGIHTMTIWAFSTGNWDRTPKEINYLMGLYSQMIDRHLKQALKDGVRIIHLGRKDRIPSSLAKKIASAEAQTSKSTQHVLNIALDHGGHDDLIRNLNRHKPAFPISETDINSLLDTRNQPYPSPDLIIRTSGEHRTSGVLNFQSDQSEFYFLPQHFPDFSPEKLTEAILDYSRRRRRFGGNDKNTHLKLNSGSASKSHYQLLQSPSSSSLTVLVKAIFDLNLPASTPPLEILKAIKDHTDYAFDPDYVNQFYSAIASDKNLFTQLDYTKAESLLTAFIAELFRINAFQARPIATEFNLAHRAFYIDDPESSLTHLKLGYSFLASMVA</sequence>
<dbReference type="Proteomes" id="UP000176682">
    <property type="component" value="Unassembled WGS sequence"/>
</dbReference>
<comment type="function">
    <text evidence="2">Catalyzes the condensation of isopentenyl diphosphate (IPP) with allylic pyrophosphates generating different type of terpenoids.</text>
</comment>
<feature type="binding site" evidence="2">
    <location>
        <position position="39"/>
    </location>
    <ligand>
        <name>substrate</name>
    </ligand>
</feature>
<dbReference type="EC" id="2.5.1.-" evidence="2"/>
<feature type="binding site" evidence="2">
    <location>
        <position position="22"/>
    </location>
    <ligand>
        <name>Mg(2+)</name>
        <dbReference type="ChEBI" id="CHEBI:18420"/>
    </ligand>
</feature>
<comment type="caution">
    <text evidence="3">The sequence shown here is derived from an EMBL/GenBank/DDBJ whole genome shotgun (WGS) entry which is preliminary data.</text>
</comment>
<dbReference type="Gene3D" id="3.40.1180.10">
    <property type="entry name" value="Decaprenyl diphosphate synthase-like"/>
    <property type="match status" value="1"/>
</dbReference>
<feature type="binding site" evidence="2">
    <location>
        <position position="73"/>
    </location>
    <ligand>
        <name>substrate</name>
    </ligand>
</feature>
<name>A0A1F5FKK3_9BACT</name>
<proteinExistence type="inferred from homology"/>
<keyword evidence="1 2" id="KW-0808">Transferase</keyword>
<dbReference type="CDD" id="cd00475">
    <property type="entry name" value="Cis_IPPS"/>
    <property type="match status" value="1"/>
</dbReference>
<dbReference type="InterPro" id="IPR036424">
    <property type="entry name" value="UPP_synth-like_sf"/>
</dbReference>